<name>A0A8J5PU16_FUSOX</name>
<evidence type="ECO:0000313" key="5">
    <source>
        <dbReference type="Proteomes" id="UP000693942"/>
    </source>
</evidence>
<dbReference type="PROSITE" id="PS50048">
    <property type="entry name" value="ZN2_CY6_FUNGAL_2"/>
    <property type="match status" value="1"/>
</dbReference>
<evidence type="ECO:0000313" key="4">
    <source>
        <dbReference type="EMBL" id="KAG7424618.1"/>
    </source>
</evidence>
<evidence type="ECO:0000256" key="2">
    <source>
        <dbReference type="SAM" id="MobiDB-lite"/>
    </source>
</evidence>
<feature type="region of interest" description="Disordered" evidence="2">
    <location>
        <begin position="95"/>
        <end position="165"/>
    </location>
</feature>
<gene>
    <name evidence="4" type="primary">ctnR-2</name>
    <name evidence="4" type="ORF">Forpi1262_v014175</name>
</gene>
<evidence type="ECO:0000256" key="1">
    <source>
        <dbReference type="ARBA" id="ARBA00023242"/>
    </source>
</evidence>
<sequence length="688" mass="76738">MQQYSPHSSAGLSPLHDAAPDNIPGTRSLDPHQGEIPESDASSMLAAEHGRTRSSRISVSCDLCHKRKIKCDAGRPSCSNCRNVGAKCQTLRALAKRGRKSRKRQSDLQVSQDSAIIDKNLPSPAAYPAPEASGDYQVRETTSTPSYEASNQTYHHESGPHVSCNQEQNSPRCLITSVELLPISPRLPSAVNYRFHPLLQNLAKDLADAGVSTPDVISYMGTCLDLFVDHIYPIYPIIYQPHLRQYLEDLQYHDQYPWEPRSFMLLSLLCAYILAVLPMSISGAPWCIAEAFYSAFKNTHDQYPQGDVDHPTSSSVAIHLLHAAWQGTSGNSRASWYILGNAMRTSLLMGLHDEKSYEKMSPVEAQLCRRAFWALYTGDKAASLLGGHPMTFGKSLFWGFTVPRYPESLGPEDEVTVTLYNGRRETLDLLVGFNANQDIWRAAEDLLLAEREDMTNDLNTSDIRFHTTAAAFRKFRTILDKVHNPLRFYNSLDTSLDGFYFADQHDHRPQVPQALAAQRTNLHISYQYLKVVFLRKYPSHYFNDPRTSDPAGSIAQPLSLTVPSQTEATATTSAISTPSSSTIQGRSNFQSDHCQLSFGLGLVRETMHIAEDMLYIIHTSSLQSLRVNGEPCIEKIRYVAASVLEVLAQGIGDTALRERALKFRDLYPHLLARLESKASDDPKLPVHG</sequence>
<dbReference type="Proteomes" id="UP000693942">
    <property type="component" value="Unassembled WGS sequence"/>
</dbReference>
<dbReference type="PANTHER" id="PTHR31668">
    <property type="entry name" value="GLUCOSE TRANSPORT TRANSCRIPTION REGULATOR RGT1-RELATED-RELATED"/>
    <property type="match status" value="1"/>
</dbReference>
<keyword evidence="1" id="KW-0539">Nucleus</keyword>
<comment type="caution">
    <text evidence="4">The sequence shown here is derived from an EMBL/GenBank/DDBJ whole genome shotgun (WGS) entry which is preliminary data.</text>
</comment>
<dbReference type="EMBL" id="JAELUR010000012">
    <property type="protein sequence ID" value="KAG7424618.1"/>
    <property type="molecule type" value="Genomic_DNA"/>
</dbReference>
<feature type="domain" description="Zn(2)-C6 fungal-type" evidence="3">
    <location>
        <begin position="60"/>
        <end position="90"/>
    </location>
</feature>
<dbReference type="GO" id="GO:0003677">
    <property type="term" value="F:DNA binding"/>
    <property type="evidence" value="ECO:0007669"/>
    <property type="project" value="InterPro"/>
</dbReference>
<dbReference type="Pfam" id="PF04082">
    <property type="entry name" value="Fungal_trans"/>
    <property type="match status" value="1"/>
</dbReference>
<dbReference type="InterPro" id="IPR001138">
    <property type="entry name" value="Zn2Cys6_DnaBD"/>
</dbReference>
<dbReference type="SMART" id="SM00906">
    <property type="entry name" value="Fungal_trans"/>
    <property type="match status" value="1"/>
</dbReference>
<feature type="compositionally biased region" description="Polar residues" evidence="2">
    <location>
        <begin position="139"/>
        <end position="153"/>
    </location>
</feature>
<dbReference type="InterPro" id="IPR050797">
    <property type="entry name" value="Carb_Metab_Trans_Reg"/>
</dbReference>
<dbReference type="CDD" id="cd12148">
    <property type="entry name" value="fungal_TF_MHR"/>
    <property type="match status" value="1"/>
</dbReference>
<dbReference type="InterPro" id="IPR007219">
    <property type="entry name" value="XnlR_reg_dom"/>
</dbReference>
<dbReference type="Pfam" id="PF00172">
    <property type="entry name" value="Zn_clus"/>
    <property type="match status" value="1"/>
</dbReference>
<feature type="region of interest" description="Disordered" evidence="2">
    <location>
        <begin position="1"/>
        <end position="52"/>
    </location>
</feature>
<dbReference type="PROSITE" id="PS00463">
    <property type="entry name" value="ZN2_CY6_FUNGAL_1"/>
    <property type="match status" value="1"/>
</dbReference>
<dbReference type="GO" id="GO:0008270">
    <property type="term" value="F:zinc ion binding"/>
    <property type="evidence" value="ECO:0007669"/>
    <property type="project" value="InterPro"/>
</dbReference>
<organism evidence="4 5">
    <name type="scientific">Fusarium oxysporum f. sp. raphani</name>
    <dbReference type="NCBI Taxonomy" id="96318"/>
    <lineage>
        <taxon>Eukaryota</taxon>
        <taxon>Fungi</taxon>
        <taxon>Dikarya</taxon>
        <taxon>Ascomycota</taxon>
        <taxon>Pezizomycotina</taxon>
        <taxon>Sordariomycetes</taxon>
        <taxon>Hypocreomycetidae</taxon>
        <taxon>Hypocreales</taxon>
        <taxon>Nectriaceae</taxon>
        <taxon>Fusarium</taxon>
        <taxon>Fusarium oxysporum species complex</taxon>
    </lineage>
</organism>
<reference evidence="4" key="1">
    <citation type="submission" date="2021-04" db="EMBL/GenBank/DDBJ databases">
        <title>First draft genome resource for Brassicaceae pathogens Fusarium oxysporum f. sp. raphani and Fusarium oxysporum f. sp. rapae.</title>
        <authorList>
            <person name="Asai S."/>
        </authorList>
    </citation>
    <scope>NUCLEOTIDE SEQUENCE</scope>
    <source>
        <strain evidence="4">Tf1262</strain>
    </source>
</reference>
<dbReference type="GO" id="GO:0000981">
    <property type="term" value="F:DNA-binding transcription factor activity, RNA polymerase II-specific"/>
    <property type="evidence" value="ECO:0007669"/>
    <property type="project" value="InterPro"/>
</dbReference>
<proteinExistence type="predicted"/>
<dbReference type="AlphaFoldDB" id="A0A8J5PU16"/>
<evidence type="ECO:0000259" key="3">
    <source>
        <dbReference type="PROSITE" id="PS50048"/>
    </source>
</evidence>
<dbReference type="SMART" id="SM00066">
    <property type="entry name" value="GAL4"/>
    <property type="match status" value="1"/>
</dbReference>
<accession>A0A8J5PU16</accession>
<feature type="compositionally biased region" description="Polar residues" evidence="2">
    <location>
        <begin position="1"/>
        <end position="11"/>
    </location>
</feature>
<dbReference type="CDD" id="cd00067">
    <property type="entry name" value="GAL4"/>
    <property type="match status" value="1"/>
</dbReference>
<dbReference type="GO" id="GO:0006351">
    <property type="term" value="P:DNA-templated transcription"/>
    <property type="evidence" value="ECO:0007669"/>
    <property type="project" value="InterPro"/>
</dbReference>
<protein>
    <submittedName>
        <fullName evidence="4">Citrinin biosynthesis transcriptional activator ctnR</fullName>
    </submittedName>
</protein>
<feature type="compositionally biased region" description="Low complexity" evidence="2">
    <location>
        <begin position="122"/>
        <end position="133"/>
    </location>
</feature>